<evidence type="ECO:0000313" key="1">
    <source>
        <dbReference type="EMBL" id="MFC3450798.1"/>
    </source>
</evidence>
<dbReference type="Proteomes" id="UP001595645">
    <property type="component" value="Unassembled WGS sequence"/>
</dbReference>
<proteinExistence type="predicted"/>
<accession>A0ABV7NXM3</accession>
<reference evidence="2" key="1">
    <citation type="journal article" date="2019" name="Int. J. Syst. Evol. Microbiol.">
        <title>The Global Catalogue of Microorganisms (GCM) 10K type strain sequencing project: providing services to taxonomists for standard genome sequencing and annotation.</title>
        <authorList>
            <consortium name="The Broad Institute Genomics Platform"/>
            <consortium name="The Broad Institute Genome Sequencing Center for Infectious Disease"/>
            <person name="Wu L."/>
            <person name="Ma J."/>
        </authorList>
    </citation>
    <scope>NUCLEOTIDE SEQUENCE [LARGE SCALE GENOMIC DNA]</scope>
    <source>
        <strain evidence="2">CGMCC 4.7676</strain>
    </source>
</reference>
<organism evidence="1 2">
    <name type="scientific">Amycolatopsis speibonae</name>
    <dbReference type="NCBI Taxonomy" id="1450224"/>
    <lineage>
        <taxon>Bacteria</taxon>
        <taxon>Bacillati</taxon>
        <taxon>Actinomycetota</taxon>
        <taxon>Actinomycetes</taxon>
        <taxon>Pseudonocardiales</taxon>
        <taxon>Pseudonocardiaceae</taxon>
        <taxon>Amycolatopsis</taxon>
    </lineage>
</organism>
<dbReference type="RefSeq" id="WP_378239533.1">
    <property type="nucleotide sequence ID" value="NZ_JBHRWK010000020.1"/>
</dbReference>
<sequence>MTTTESIDTPETQTAPAPVTIVGDLYNGTAELPLGDIAARIRENLVAVQDDDLIHADAEFTVVADESGPQNQIHITISGLPHSDHGTADAPAMDVTRDVFQTVFALASHYNRFTSSPYQLRYLVVMQTVHDSGTVYAEGAGAIGLWGTLPKPEPEDGPLRQG</sequence>
<protein>
    <submittedName>
        <fullName evidence="1">Uncharacterized protein</fullName>
    </submittedName>
</protein>
<gene>
    <name evidence="1" type="ORF">ACFOSH_15295</name>
</gene>
<keyword evidence="2" id="KW-1185">Reference proteome</keyword>
<name>A0ABV7NXM3_9PSEU</name>
<evidence type="ECO:0000313" key="2">
    <source>
        <dbReference type="Proteomes" id="UP001595645"/>
    </source>
</evidence>
<comment type="caution">
    <text evidence="1">The sequence shown here is derived from an EMBL/GenBank/DDBJ whole genome shotgun (WGS) entry which is preliminary data.</text>
</comment>
<dbReference type="EMBL" id="JBHRWK010000020">
    <property type="protein sequence ID" value="MFC3450798.1"/>
    <property type="molecule type" value="Genomic_DNA"/>
</dbReference>